<keyword evidence="3 14" id="KW-0812">Transmembrane</keyword>
<dbReference type="Gene3D" id="1.20.1070.10">
    <property type="entry name" value="Rhodopsin 7-helix transmembrane proteins"/>
    <property type="match status" value="1"/>
</dbReference>
<evidence type="ECO:0000313" key="16">
    <source>
        <dbReference type="EMBL" id="CAL1567656.1"/>
    </source>
</evidence>
<dbReference type="GO" id="GO:0006955">
    <property type="term" value="P:immune response"/>
    <property type="evidence" value="ECO:0007669"/>
    <property type="project" value="TreeGrafter"/>
</dbReference>
<sequence>MSEDCVDVDRPSGLIHTSLNFTCVWNSSHHPNQSQDQGDAAGDAAAVLRIGISVVYSLVCALGLVGNVLVLHLMKSKQIWKKSSINLFVTSLALTDLQFVLTLPFWAVENALDFTWLFGNVMCKVVSYVTAMNMYASVFFLTAMSVARYCSLASALRTRMRRRAQCQSPPCVAVCIWLLAVSAALPHAVFSTTVTIADEDLCLVKFPDNNNNNNSSSTGQLWFGLYHAQKVLLGFVFPLCVISASYLLLLRFITPKSINNSSAKRRAKVTKSVTIVVLSFFLCWLPNQALTVWGILIKLNVVHFSYEYYTTQAYVFPLSVCLAHSNSCLNPILYCLMRREFRKALRRMFGRMTSSNNVTNIRPVTASTKPEGGVGAAGGQANSVSQEPAVVVFYPPGAVMYSDRHDLPQNST</sequence>
<keyword evidence="2" id="KW-1003">Cell membrane</keyword>
<evidence type="ECO:0000256" key="14">
    <source>
        <dbReference type="SAM" id="Phobius"/>
    </source>
</evidence>
<evidence type="ECO:0000256" key="8">
    <source>
        <dbReference type="ARBA" id="ARBA00023170"/>
    </source>
</evidence>
<comment type="subcellular location">
    <subcellularLocation>
        <location evidence="1">Cell membrane</location>
        <topology evidence="1">Multi-pass membrane protein</topology>
    </subcellularLocation>
</comment>
<feature type="transmembrane region" description="Helical" evidence="14">
    <location>
        <begin position="171"/>
        <end position="190"/>
    </location>
</feature>
<dbReference type="InterPro" id="IPR050119">
    <property type="entry name" value="CCR1-9-like"/>
</dbReference>
<dbReference type="FunFam" id="1.20.1070.10:FF:000216">
    <property type="entry name" value="Relaxin family peptide receptor 3"/>
    <property type="match status" value="1"/>
</dbReference>
<dbReference type="PROSITE" id="PS50262">
    <property type="entry name" value="G_PROTEIN_RECEP_F1_2"/>
    <property type="match status" value="1"/>
</dbReference>
<dbReference type="EMBL" id="OZ035823">
    <property type="protein sequence ID" value="CAL1567656.1"/>
    <property type="molecule type" value="Genomic_DNA"/>
</dbReference>
<evidence type="ECO:0000256" key="13">
    <source>
        <dbReference type="ARBA" id="ARBA00080273"/>
    </source>
</evidence>
<evidence type="ECO:0000313" key="17">
    <source>
        <dbReference type="Proteomes" id="UP001497482"/>
    </source>
</evidence>
<feature type="domain" description="G-protein coupled receptors family 1 profile" evidence="15">
    <location>
        <begin position="66"/>
        <end position="334"/>
    </location>
</feature>
<proteinExistence type="predicted"/>
<evidence type="ECO:0000256" key="4">
    <source>
        <dbReference type="ARBA" id="ARBA00022989"/>
    </source>
</evidence>
<dbReference type="GO" id="GO:0019722">
    <property type="term" value="P:calcium-mediated signaling"/>
    <property type="evidence" value="ECO:0007669"/>
    <property type="project" value="TreeGrafter"/>
</dbReference>
<keyword evidence="10" id="KW-0807">Transducer</keyword>
<evidence type="ECO:0000256" key="2">
    <source>
        <dbReference type="ARBA" id="ARBA00022475"/>
    </source>
</evidence>
<dbReference type="AlphaFoldDB" id="A0AAV2ITU4"/>
<reference evidence="16 17" key="1">
    <citation type="submission" date="2024-04" db="EMBL/GenBank/DDBJ databases">
        <authorList>
            <person name="Waldvogel A.-M."/>
            <person name="Schoenle A."/>
        </authorList>
    </citation>
    <scope>NUCLEOTIDE SEQUENCE [LARGE SCALE GENOMIC DNA]</scope>
</reference>
<gene>
    <name evidence="16" type="ORF">KC01_LOCUS439</name>
</gene>
<evidence type="ECO:0000256" key="6">
    <source>
        <dbReference type="ARBA" id="ARBA00023136"/>
    </source>
</evidence>
<dbReference type="InterPro" id="IPR000276">
    <property type="entry name" value="GPCR_Rhodpsn"/>
</dbReference>
<dbReference type="GO" id="GO:0007204">
    <property type="term" value="P:positive regulation of cytosolic calcium ion concentration"/>
    <property type="evidence" value="ECO:0007669"/>
    <property type="project" value="TreeGrafter"/>
</dbReference>
<evidence type="ECO:0000256" key="5">
    <source>
        <dbReference type="ARBA" id="ARBA00023040"/>
    </source>
</evidence>
<evidence type="ECO:0000256" key="9">
    <source>
        <dbReference type="ARBA" id="ARBA00023180"/>
    </source>
</evidence>
<organism evidence="16 17">
    <name type="scientific">Knipowitschia caucasica</name>
    <name type="common">Caucasian dwarf goby</name>
    <name type="synonym">Pomatoschistus caucasicus</name>
    <dbReference type="NCBI Taxonomy" id="637954"/>
    <lineage>
        <taxon>Eukaryota</taxon>
        <taxon>Metazoa</taxon>
        <taxon>Chordata</taxon>
        <taxon>Craniata</taxon>
        <taxon>Vertebrata</taxon>
        <taxon>Euteleostomi</taxon>
        <taxon>Actinopterygii</taxon>
        <taxon>Neopterygii</taxon>
        <taxon>Teleostei</taxon>
        <taxon>Neoteleostei</taxon>
        <taxon>Acanthomorphata</taxon>
        <taxon>Gobiaria</taxon>
        <taxon>Gobiiformes</taxon>
        <taxon>Gobioidei</taxon>
        <taxon>Gobiidae</taxon>
        <taxon>Gobiinae</taxon>
        <taxon>Knipowitschia</taxon>
    </lineage>
</organism>
<protein>
    <recommendedName>
        <fullName evidence="12">Relaxin-3 receptor 1</fullName>
    </recommendedName>
    <alternativeName>
        <fullName evidence="13">Relaxin family peptide receptor 3</fullName>
    </alternativeName>
</protein>
<feature type="transmembrane region" description="Helical" evidence="14">
    <location>
        <begin position="273"/>
        <end position="296"/>
    </location>
</feature>
<dbReference type="PANTHER" id="PTHR10489:SF951">
    <property type="entry name" value="RELAXIN FAMILY PEPTIDE_INSL5 RECEPTOR 4"/>
    <property type="match status" value="1"/>
</dbReference>
<evidence type="ECO:0000256" key="3">
    <source>
        <dbReference type="ARBA" id="ARBA00022692"/>
    </source>
</evidence>
<feature type="transmembrane region" description="Helical" evidence="14">
    <location>
        <begin position="231"/>
        <end position="253"/>
    </location>
</feature>
<evidence type="ECO:0000256" key="7">
    <source>
        <dbReference type="ARBA" id="ARBA00023157"/>
    </source>
</evidence>
<dbReference type="SUPFAM" id="SSF81321">
    <property type="entry name" value="Family A G protein-coupled receptor-like"/>
    <property type="match status" value="1"/>
</dbReference>
<keyword evidence="4 14" id="KW-1133">Transmembrane helix</keyword>
<dbReference type="InterPro" id="IPR017452">
    <property type="entry name" value="GPCR_Rhodpsn_7TM"/>
</dbReference>
<keyword evidence="6 14" id="KW-0472">Membrane</keyword>
<evidence type="ECO:0000256" key="10">
    <source>
        <dbReference type="ARBA" id="ARBA00023224"/>
    </source>
</evidence>
<keyword evidence="8" id="KW-0675">Receptor</keyword>
<dbReference type="GO" id="GO:0060326">
    <property type="term" value="P:cell chemotaxis"/>
    <property type="evidence" value="ECO:0007669"/>
    <property type="project" value="TreeGrafter"/>
</dbReference>
<dbReference type="PRINTS" id="PR00237">
    <property type="entry name" value="GPCRRHODOPSN"/>
</dbReference>
<keyword evidence="7" id="KW-1015">Disulfide bond</keyword>
<dbReference type="GO" id="GO:0016493">
    <property type="term" value="F:C-C chemokine receptor activity"/>
    <property type="evidence" value="ECO:0007669"/>
    <property type="project" value="TreeGrafter"/>
</dbReference>
<feature type="transmembrane region" description="Helical" evidence="14">
    <location>
        <begin position="128"/>
        <end position="150"/>
    </location>
</feature>
<keyword evidence="17" id="KW-1185">Reference proteome</keyword>
<feature type="transmembrane region" description="Helical" evidence="14">
    <location>
        <begin position="50"/>
        <end position="73"/>
    </location>
</feature>
<evidence type="ECO:0000259" key="15">
    <source>
        <dbReference type="PROSITE" id="PS50262"/>
    </source>
</evidence>
<evidence type="ECO:0000256" key="1">
    <source>
        <dbReference type="ARBA" id="ARBA00004651"/>
    </source>
</evidence>
<comment type="function">
    <text evidence="11">Receptor for RNL3/relaxin-3. Binding of the ligand inhibit cAMP accumulation.</text>
</comment>
<dbReference type="Pfam" id="PF00001">
    <property type="entry name" value="7tm_1"/>
    <property type="match status" value="1"/>
</dbReference>
<evidence type="ECO:0000256" key="11">
    <source>
        <dbReference type="ARBA" id="ARBA00057416"/>
    </source>
</evidence>
<feature type="transmembrane region" description="Helical" evidence="14">
    <location>
        <begin position="316"/>
        <end position="337"/>
    </location>
</feature>
<feature type="transmembrane region" description="Helical" evidence="14">
    <location>
        <begin position="85"/>
        <end position="108"/>
    </location>
</feature>
<keyword evidence="9" id="KW-0325">Glycoprotein</keyword>
<name>A0AAV2ITU4_KNICA</name>
<dbReference type="Proteomes" id="UP001497482">
    <property type="component" value="Chromosome 1"/>
</dbReference>
<dbReference type="GO" id="GO:0009897">
    <property type="term" value="C:external side of plasma membrane"/>
    <property type="evidence" value="ECO:0007669"/>
    <property type="project" value="TreeGrafter"/>
</dbReference>
<dbReference type="PANTHER" id="PTHR10489">
    <property type="entry name" value="CELL ADHESION MOLECULE"/>
    <property type="match status" value="1"/>
</dbReference>
<keyword evidence="5" id="KW-0297">G-protein coupled receptor</keyword>
<evidence type="ECO:0000256" key="12">
    <source>
        <dbReference type="ARBA" id="ARBA00069218"/>
    </source>
</evidence>
<accession>A0AAV2ITU4</accession>
<dbReference type="GO" id="GO:0019957">
    <property type="term" value="F:C-C chemokine binding"/>
    <property type="evidence" value="ECO:0007669"/>
    <property type="project" value="TreeGrafter"/>
</dbReference>